<keyword evidence="2" id="KW-1185">Reference proteome</keyword>
<name>A0A4Y2LFU6_ARAVE</name>
<reference evidence="1 2" key="1">
    <citation type="journal article" date="2019" name="Sci. Rep.">
        <title>Orb-weaving spider Araneus ventricosus genome elucidates the spidroin gene catalogue.</title>
        <authorList>
            <person name="Kono N."/>
            <person name="Nakamura H."/>
            <person name="Ohtoshi R."/>
            <person name="Moran D.A.P."/>
            <person name="Shinohara A."/>
            <person name="Yoshida Y."/>
            <person name="Fujiwara M."/>
            <person name="Mori M."/>
            <person name="Tomita M."/>
            <person name="Arakawa K."/>
        </authorList>
    </citation>
    <scope>NUCLEOTIDE SEQUENCE [LARGE SCALE GENOMIC DNA]</scope>
</reference>
<evidence type="ECO:0000313" key="2">
    <source>
        <dbReference type="Proteomes" id="UP000499080"/>
    </source>
</evidence>
<dbReference type="Proteomes" id="UP000499080">
    <property type="component" value="Unassembled WGS sequence"/>
</dbReference>
<gene>
    <name evidence="1" type="ORF">AVEN_66492_1</name>
</gene>
<organism evidence="1 2">
    <name type="scientific">Araneus ventricosus</name>
    <name type="common">Orbweaver spider</name>
    <name type="synonym">Epeira ventricosa</name>
    <dbReference type="NCBI Taxonomy" id="182803"/>
    <lineage>
        <taxon>Eukaryota</taxon>
        <taxon>Metazoa</taxon>
        <taxon>Ecdysozoa</taxon>
        <taxon>Arthropoda</taxon>
        <taxon>Chelicerata</taxon>
        <taxon>Arachnida</taxon>
        <taxon>Araneae</taxon>
        <taxon>Araneomorphae</taxon>
        <taxon>Entelegynae</taxon>
        <taxon>Araneoidea</taxon>
        <taxon>Araneidae</taxon>
        <taxon>Araneus</taxon>
    </lineage>
</organism>
<proteinExistence type="predicted"/>
<comment type="caution">
    <text evidence="1">The sequence shown here is derived from an EMBL/GenBank/DDBJ whole genome shotgun (WGS) entry which is preliminary data.</text>
</comment>
<sequence>MHTMATESRRQRKFKPIGCDFDGDVVRQERRGVVPHDRNPVCPVVSMRRVLQTFLVSVITLVTTKTVHDSCPCDICFRWVIHRAPKRTTAVSILLLLPN</sequence>
<accession>A0A4Y2LFU6</accession>
<dbReference type="EMBL" id="BGPR01005683">
    <property type="protein sequence ID" value="GBN12466.1"/>
    <property type="molecule type" value="Genomic_DNA"/>
</dbReference>
<dbReference type="AlphaFoldDB" id="A0A4Y2LFU6"/>
<protein>
    <submittedName>
        <fullName evidence="1">Uncharacterized protein</fullName>
    </submittedName>
</protein>
<evidence type="ECO:0000313" key="1">
    <source>
        <dbReference type="EMBL" id="GBN12466.1"/>
    </source>
</evidence>